<evidence type="ECO:0000256" key="1">
    <source>
        <dbReference type="SAM" id="SignalP"/>
    </source>
</evidence>
<dbReference type="RefSeq" id="WP_062106618.1">
    <property type="nucleotide sequence ID" value="NZ_LHZR01000092.1"/>
</dbReference>
<proteinExistence type="predicted"/>
<dbReference type="Proteomes" id="UP000075636">
    <property type="component" value="Unassembled WGS sequence"/>
</dbReference>
<name>A0A149TLM9_9PROT</name>
<dbReference type="AlphaFoldDB" id="A0A149TLM9"/>
<dbReference type="PATRIC" id="fig|318683.6.peg.3341"/>
<evidence type="ECO:0000313" key="2">
    <source>
        <dbReference type="EMBL" id="KXV49658.1"/>
    </source>
</evidence>
<dbReference type="OrthoDB" id="7280327at2"/>
<sequence>MKKALLLLPILGLAACAEKPAAPLPTVSSMTMVTRLEYPTNAKTVADAARFILRPTGYHLVTQCPNCPPEAQIIADKPISPLALNPQITTVSRALIMIGGSRTGLLVDPDHKAIAYTWAQPGVSYLSQGGAR</sequence>
<gene>
    <name evidence="2" type="ORF">AD945_03765</name>
</gene>
<feature type="signal peptide" evidence="1">
    <location>
        <begin position="1"/>
        <end position="21"/>
    </location>
</feature>
<accession>A0A149TLM9</accession>
<reference evidence="2 3" key="1">
    <citation type="submission" date="2015-06" db="EMBL/GenBank/DDBJ databases">
        <title>Improved classification and identification of acetic acid bacteria using matrix-assisted laser desorption/ionization time-of-flight mass spectrometry; Gluconobacter nephelii and Gluconobacter uchimurae are later heterotypic synonyms of Gluconobacter japonicus and Gluconobacter oxydans, respectively.</title>
        <authorList>
            <person name="Li L."/>
            <person name="Cleenwerck I."/>
            <person name="De Vuyst L."/>
            <person name="Vandamme P."/>
        </authorList>
    </citation>
    <scope>NUCLEOTIDE SEQUENCE [LARGE SCALE GENOMIC DNA]</scope>
    <source>
        <strain evidence="2 3">LMG 1768</strain>
    </source>
</reference>
<dbReference type="EMBL" id="LHZR01000092">
    <property type="protein sequence ID" value="KXV49658.1"/>
    <property type="molecule type" value="Genomic_DNA"/>
</dbReference>
<keyword evidence="1" id="KW-0732">Signal</keyword>
<comment type="caution">
    <text evidence="2">The sequence shown here is derived from an EMBL/GenBank/DDBJ whole genome shotgun (WGS) entry which is preliminary data.</text>
</comment>
<evidence type="ECO:0000313" key="3">
    <source>
        <dbReference type="Proteomes" id="UP000075636"/>
    </source>
</evidence>
<protein>
    <submittedName>
        <fullName evidence="2">Uncharacterized protein</fullName>
    </submittedName>
</protein>
<dbReference type="PROSITE" id="PS51257">
    <property type="entry name" value="PROKAR_LIPOPROTEIN"/>
    <property type="match status" value="1"/>
</dbReference>
<organism evidence="2 3">
    <name type="scientific">Gluconobacter albidus</name>
    <dbReference type="NCBI Taxonomy" id="318683"/>
    <lineage>
        <taxon>Bacteria</taxon>
        <taxon>Pseudomonadati</taxon>
        <taxon>Pseudomonadota</taxon>
        <taxon>Alphaproteobacteria</taxon>
        <taxon>Acetobacterales</taxon>
        <taxon>Acetobacteraceae</taxon>
        <taxon>Gluconobacter</taxon>
    </lineage>
</organism>
<feature type="chain" id="PRO_5007555676" evidence="1">
    <location>
        <begin position="22"/>
        <end position="132"/>
    </location>
</feature>